<dbReference type="Pfam" id="PF16186">
    <property type="entry name" value="Arm_3"/>
    <property type="match status" value="1"/>
</dbReference>
<organism evidence="8 9">
    <name type="scientific">Castilleja foliolosa</name>
    <dbReference type="NCBI Taxonomy" id="1961234"/>
    <lineage>
        <taxon>Eukaryota</taxon>
        <taxon>Viridiplantae</taxon>
        <taxon>Streptophyta</taxon>
        <taxon>Embryophyta</taxon>
        <taxon>Tracheophyta</taxon>
        <taxon>Spermatophyta</taxon>
        <taxon>Magnoliopsida</taxon>
        <taxon>eudicotyledons</taxon>
        <taxon>Gunneridae</taxon>
        <taxon>Pentapetalae</taxon>
        <taxon>asterids</taxon>
        <taxon>lamiids</taxon>
        <taxon>Lamiales</taxon>
        <taxon>Orobanchaceae</taxon>
        <taxon>Pedicularideae</taxon>
        <taxon>Castillejinae</taxon>
        <taxon>Castilleja</taxon>
    </lineage>
</organism>
<gene>
    <name evidence="8" type="ORF">CASFOL_029539</name>
</gene>
<keyword evidence="4 5" id="KW-0653">Protein transport</keyword>
<keyword evidence="9" id="KW-1185">Reference proteome</keyword>
<dbReference type="Pfam" id="PF01749">
    <property type="entry name" value="IBB"/>
    <property type="match status" value="1"/>
</dbReference>
<evidence type="ECO:0000256" key="3">
    <source>
        <dbReference type="ARBA" id="ARBA00022737"/>
    </source>
</evidence>
<evidence type="ECO:0000256" key="4">
    <source>
        <dbReference type="ARBA" id="ARBA00022927"/>
    </source>
</evidence>
<dbReference type="Proteomes" id="UP001632038">
    <property type="component" value="Unassembled WGS sequence"/>
</dbReference>
<dbReference type="InterPro" id="IPR011989">
    <property type="entry name" value="ARM-like"/>
</dbReference>
<feature type="repeat" description="ARM" evidence="6">
    <location>
        <begin position="137"/>
        <end position="179"/>
    </location>
</feature>
<feature type="repeat" description="ARM" evidence="6">
    <location>
        <begin position="94"/>
        <end position="137"/>
    </location>
</feature>
<comment type="caution">
    <text evidence="8">The sequence shown here is derived from an EMBL/GenBank/DDBJ whole genome shotgun (WGS) entry which is preliminary data.</text>
</comment>
<dbReference type="GO" id="GO:0015031">
    <property type="term" value="P:protein transport"/>
    <property type="evidence" value="ECO:0007669"/>
    <property type="project" value="UniProtKB-KW"/>
</dbReference>
<evidence type="ECO:0000256" key="5">
    <source>
        <dbReference type="PIRNR" id="PIRNR005673"/>
    </source>
</evidence>
<reference evidence="9" key="1">
    <citation type="journal article" date="2024" name="IScience">
        <title>Strigolactones Initiate the Formation of Haustorium-like Structures in Castilleja.</title>
        <authorList>
            <person name="Buerger M."/>
            <person name="Peterson D."/>
            <person name="Chory J."/>
        </authorList>
    </citation>
    <scope>NUCLEOTIDE SEQUENCE [LARGE SCALE GENOMIC DNA]</scope>
</reference>
<dbReference type="InterPro" id="IPR032413">
    <property type="entry name" value="Arm_3"/>
</dbReference>
<dbReference type="SUPFAM" id="SSF48371">
    <property type="entry name" value="ARM repeat"/>
    <property type="match status" value="1"/>
</dbReference>
<comment type="similarity">
    <text evidence="1 5">Belongs to the importin alpha family.</text>
</comment>
<evidence type="ECO:0000313" key="9">
    <source>
        <dbReference type="Proteomes" id="UP001632038"/>
    </source>
</evidence>
<dbReference type="Gene3D" id="1.25.10.10">
    <property type="entry name" value="Leucine-rich Repeat Variant"/>
    <property type="match status" value="1"/>
</dbReference>
<proteinExistence type="inferred from homology"/>
<dbReference type="EMBL" id="JAVIJP010000047">
    <property type="protein sequence ID" value="KAL3625990.1"/>
    <property type="molecule type" value="Genomic_DNA"/>
</dbReference>
<dbReference type="InterPro" id="IPR016024">
    <property type="entry name" value="ARM-type_fold"/>
</dbReference>
<sequence length="476" mass="52958">MDDDEERRRREANMLEFLKNKREESWLKERPEELQPQQFQPAVNVPQLNLLENLPSMVAGVRSNVGVQQLQATTQFRSLLSIENPPINEVIQSGVVSRFIEFLGRDNYPQLQFEAARVLTNIASGASGNTEVVIAHGAIPRFVRLLGSPSDAVREEAVWALGNIAGDSPKSRDLVLALGALMPLLAQFKNRAKLSMLRNASWTLANFCSGKAQLPFEQVKEALAAVARVIRTKDGSLLTNACRALAYLSDCTDDEIKPFIDGDVCNRLVELLFHTWPSILIPALRTVGNIVMGYDLQTQVIINNRTLKRLLDLLTENYNKSINKEACCTISKITARSKELIQAVIEAGIIPALVILLQNAEFEIKKEAVCAISNATSVGTHDQIKFLVHDGCIKPLCDLVVCPDPSIVIFCLKGLENILKVGEADKNQGYTGDVNVFKQMIDDAKGRENMASLQNHDNEEIRKKAIEILDTYWLRV</sequence>
<dbReference type="PIRSF" id="PIRSF005673">
    <property type="entry name" value="Importin_alpha"/>
    <property type="match status" value="1"/>
</dbReference>
<feature type="domain" description="IBB" evidence="7">
    <location>
        <begin position="1"/>
        <end position="39"/>
    </location>
</feature>
<name>A0ABD3CB21_9LAMI</name>
<dbReference type="PANTHER" id="PTHR23316">
    <property type="entry name" value="IMPORTIN ALPHA"/>
    <property type="match status" value="1"/>
</dbReference>
<evidence type="ECO:0000256" key="1">
    <source>
        <dbReference type="ARBA" id="ARBA00010394"/>
    </source>
</evidence>
<dbReference type="InterPro" id="IPR000225">
    <property type="entry name" value="Armadillo"/>
</dbReference>
<evidence type="ECO:0000256" key="2">
    <source>
        <dbReference type="ARBA" id="ARBA00022448"/>
    </source>
</evidence>
<accession>A0ABD3CB21</accession>
<dbReference type="SMART" id="SM00185">
    <property type="entry name" value="ARM"/>
    <property type="match status" value="7"/>
</dbReference>
<dbReference type="Pfam" id="PF00514">
    <property type="entry name" value="Arm"/>
    <property type="match status" value="3"/>
</dbReference>
<dbReference type="PROSITE" id="PS50176">
    <property type="entry name" value="ARM_REPEAT"/>
    <property type="match status" value="3"/>
</dbReference>
<dbReference type="PROSITE" id="PS51214">
    <property type="entry name" value="IBB"/>
    <property type="match status" value="1"/>
</dbReference>
<evidence type="ECO:0000256" key="6">
    <source>
        <dbReference type="PROSITE-ProRule" id="PRU00259"/>
    </source>
</evidence>
<dbReference type="AlphaFoldDB" id="A0ABD3CB21"/>
<keyword evidence="3" id="KW-0677">Repeat</keyword>
<feature type="repeat" description="ARM" evidence="6">
    <location>
        <begin position="348"/>
        <end position="376"/>
    </location>
</feature>
<dbReference type="InterPro" id="IPR002652">
    <property type="entry name" value="Importin-a_IBB"/>
</dbReference>
<evidence type="ECO:0000259" key="7">
    <source>
        <dbReference type="PROSITE" id="PS51214"/>
    </source>
</evidence>
<dbReference type="InterPro" id="IPR024931">
    <property type="entry name" value="Importin_alpha"/>
</dbReference>
<protein>
    <recommendedName>
        <fullName evidence="5">Importin subunit alpha</fullName>
    </recommendedName>
</protein>
<keyword evidence="2 5" id="KW-0813">Transport</keyword>
<evidence type="ECO:0000313" key="8">
    <source>
        <dbReference type="EMBL" id="KAL3625990.1"/>
    </source>
</evidence>